<name>A0A0B7AVC6_9EUPU</name>
<dbReference type="PROSITE" id="PS51934">
    <property type="entry name" value="LRAT"/>
    <property type="match status" value="1"/>
</dbReference>
<organism evidence="8">
    <name type="scientific">Arion vulgaris</name>
    <dbReference type="NCBI Taxonomy" id="1028688"/>
    <lineage>
        <taxon>Eukaryota</taxon>
        <taxon>Metazoa</taxon>
        <taxon>Spiralia</taxon>
        <taxon>Lophotrochozoa</taxon>
        <taxon>Mollusca</taxon>
        <taxon>Gastropoda</taxon>
        <taxon>Heterobranchia</taxon>
        <taxon>Euthyneura</taxon>
        <taxon>Panpulmonata</taxon>
        <taxon>Eupulmonata</taxon>
        <taxon>Stylommatophora</taxon>
        <taxon>Helicina</taxon>
        <taxon>Arionoidea</taxon>
        <taxon>Arionidae</taxon>
        <taxon>Arion</taxon>
    </lineage>
</organism>
<keyword evidence="2" id="KW-0808">Transferase</keyword>
<dbReference type="PANTHER" id="PTHR13943:SF77">
    <property type="entry name" value="LRAT DOMAIN-CONTAINING PROTEIN"/>
    <property type="match status" value="1"/>
</dbReference>
<evidence type="ECO:0000259" key="6">
    <source>
        <dbReference type="PROSITE" id="PS51934"/>
    </source>
</evidence>
<dbReference type="GO" id="GO:0008970">
    <property type="term" value="F:phospholipase A1 activity"/>
    <property type="evidence" value="ECO:0007669"/>
    <property type="project" value="TreeGrafter"/>
</dbReference>
<dbReference type="EMBL" id="HACG01038108">
    <property type="protein sequence ID" value="CEK84973.1"/>
    <property type="molecule type" value="Transcribed_RNA"/>
</dbReference>
<evidence type="ECO:0000256" key="1">
    <source>
        <dbReference type="ARBA" id="ARBA00007824"/>
    </source>
</evidence>
<evidence type="ECO:0000256" key="5">
    <source>
        <dbReference type="SAM" id="Phobius"/>
    </source>
</evidence>
<dbReference type="GO" id="GO:0016410">
    <property type="term" value="F:N-acyltransferase activity"/>
    <property type="evidence" value="ECO:0007669"/>
    <property type="project" value="TreeGrafter"/>
</dbReference>
<keyword evidence="4" id="KW-0443">Lipid metabolism</keyword>
<feature type="transmembrane region" description="Helical" evidence="5">
    <location>
        <begin position="143"/>
        <end position="164"/>
    </location>
</feature>
<keyword evidence="5" id="KW-0472">Membrane</keyword>
<dbReference type="AlphaFoldDB" id="A0A0B7AVC6"/>
<dbReference type="Pfam" id="PF04970">
    <property type="entry name" value="LRAT"/>
    <property type="match status" value="1"/>
</dbReference>
<dbReference type="GO" id="GO:0005737">
    <property type="term" value="C:cytoplasm"/>
    <property type="evidence" value="ECO:0007669"/>
    <property type="project" value="TreeGrafter"/>
</dbReference>
<dbReference type="GO" id="GO:0004623">
    <property type="term" value="F:phospholipase A2 activity"/>
    <property type="evidence" value="ECO:0007669"/>
    <property type="project" value="TreeGrafter"/>
</dbReference>
<dbReference type="InterPro" id="IPR007053">
    <property type="entry name" value="LRAT_dom"/>
</dbReference>
<keyword evidence="5" id="KW-1133">Transmembrane helix</keyword>
<evidence type="ECO:0000256" key="3">
    <source>
        <dbReference type="ARBA" id="ARBA00022801"/>
    </source>
</evidence>
<keyword evidence="5" id="KW-0812">Transmembrane</keyword>
<dbReference type="EMBL" id="HACG01038109">
    <property type="protein sequence ID" value="CEK84974.1"/>
    <property type="molecule type" value="Transcribed_RNA"/>
</dbReference>
<feature type="domain" description="LRAT" evidence="6">
    <location>
        <begin position="18"/>
        <end position="139"/>
    </location>
</feature>
<comment type="similarity">
    <text evidence="1">Belongs to the H-rev107 family.</text>
</comment>
<dbReference type="PANTHER" id="PTHR13943">
    <property type="entry name" value="HRAS-LIKE SUPPRESSOR - RELATED"/>
    <property type="match status" value="1"/>
</dbReference>
<dbReference type="GO" id="GO:0070292">
    <property type="term" value="P:N-acylphosphatidylethanolamine metabolic process"/>
    <property type="evidence" value="ECO:0007669"/>
    <property type="project" value="TreeGrafter"/>
</dbReference>
<keyword evidence="3" id="KW-0378">Hydrolase</keyword>
<protein>
    <recommendedName>
        <fullName evidence="6">LRAT domain-containing protein</fullName>
    </recommendedName>
</protein>
<evidence type="ECO:0000313" key="8">
    <source>
        <dbReference type="EMBL" id="CEK84974.1"/>
    </source>
</evidence>
<evidence type="ECO:0000256" key="4">
    <source>
        <dbReference type="ARBA" id="ARBA00023098"/>
    </source>
</evidence>
<accession>A0A0B7AVC6</accession>
<sequence length="181" mass="20389">MNRNYNARILKDLAIGDLIEFPRGLYSHWAVYLGDEKVAHLAGIDNDGVNGDIKPEYMFTISGIKYNKAKVCIDNFWDVVLDSKACKNNKKDNKWRPLDPKKVVNNALTKLGEVGYNIFYSNCEHFVNWCRYGISKSDQVDNFITGVSVGIATGFTVAAIYALARMVNAGENEEKKVKAKR</sequence>
<proteinExistence type="inferred from homology"/>
<dbReference type="Gene3D" id="3.90.1720.10">
    <property type="entry name" value="endopeptidase domain like (from Nostoc punctiforme)"/>
    <property type="match status" value="1"/>
</dbReference>
<evidence type="ECO:0000256" key="2">
    <source>
        <dbReference type="ARBA" id="ARBA00022679"/>
    </source>
</evidence>
<reference evidence="8" key="1">
    <citation type="submission" date="2014-12" db="EMBL/GenBank/DDBJ databases">
        <title>Insight into the proteome of Arion vulgaris.</title>
        <authorList>
            <person name="Aradska J."/>
            <person name="Bulat T."/>
            <person name="Smidak R."/>
            <person name="Sarate P."/>
            <person name="Gangsoo J."/>
            <person name="Sialana F."/>
            <person name="Bilban M."/>
            <person name="Lubec G."/>
        </authorList>
    </citation>
    <scope>NUCLEOTIDE SEQUENCE</scope>
    <source>
        <tissue evidence="8">Skin</tissue>
    </source>
</reference>
<evidence type="ECO:0000313" key="7">
    <source>
        <dbReference type="EMBL" id="CEK84973.1"/>
    </source>
</evidence>
<dbReference type="InterPro" id="IPR051496">
    <property type="entry name" value="H-rev107_PLA/AT"/>
</dbReference>
<gene>
    <name evidence="8" type="primary">ORF145536</name>
    <name evidence="7" type="synonym">ORF145535</name>
</gene>